<dbReference type="InterPro" id="IPR017972">
    <property type="entry name" value="Cyt_P450_CS"/>
</dbReference>
<comment type="cofactor">
    <cofactor evidence="1 9">
        <name>heme</name>
        <dbReference type="ChEBI" id="CHEBI:30413"/>
    </cofactor>
</comment>
<dbReference type="EMBL" id="ML178854">
    <property type="protein sequence ID" value="TFK96846.1"/>
    <property type="molecule type" value="Genomic_DNA"/>
</dbReference>
<evidence type="ECO:0000256" key="5">
    <source>
        <dbReference type="ARBA" id="ARBA00022723"/>
    </source>
</evidence>
<dbReference type="OrthoDB" id="2789670at2759"/>
<dbReference type="AlphaFoldDB" id="A0A5C3Q5N3"/>
<dbReference type="InterPro" id="IPR001128">
    <property type="entry name" value="Cyt_P450"/>
</dbReference>
<feature type="binding site" description="axial binding residue" evidence="9">
    <location>
        <position position="454"/>
    </location>
    <ligand>
        <name>heme</name>
        <dbReference type="ChEBI" id="CHEBI:30413"/>
    </ligand>
    <ligandPart>
        <name>Fe</name>
        <dbReference type="ChEBI" id="CHEBI:18248"/>
    </ligandPart>
</feature>
<keyword evidence="8 10" id="KW-0503">Monooxygenase</keyword>
<dbReference type="GO" id="GO:0005506">
    <property type="term" value="F:iron ion binding"/>
    <property type="evidence" value="ECO:0007669"/>
    <property type="project" value="InterPro"/>
</dbReference>
<dbReference type="Gene3D" id="1.10.630.10">
    <property type="entry name" value="Cytochrome P450"/>
    <property type="match status" value="1"/>
</dbReference>
<dbReference type="PANTHER" id="PTHR46300">
    <property type="entry name" value="P450, PUTATIVE (EUROFUNG)-RELATED-RELATED"/>
    <property type="match status" value="1"/>
</dbReference>
<protein>
    <submittedName>
        <fullName evidence="11">Cytochrome P450</fullName>
    </submittedName>
</protein>
<gene>
    <name evidence="11" type="ORF">BDV98DRAFT_575516</name>
</gene>
<evidence type="ECO:0000256" key="6">
    <source>
        <dbReference type="ARBA" id="ARBA00023002"/>
    </source>
</evidence>
<keyword evidence="7 9" id="KW-0408">Iron</keyword>
<comment type="similarity">
    <text evidence="3 10">Belongs to the cytochrome P450 family.</text>
</comment>
<dbReference type="PRINTS" id="PR00463">
    <property type="entry name" value="EP450I"/>
</dbReference>
<dbReference type="PANTHER" id="PTHR46300:SF7">
    <property type="entry name" value="P450, PUTATIVE (EUROFUNG)-RELATED"/>
    <property type="match status" value="1"/>
</dbReference>
<name>A0A5C3Q5N3_9AGAR</name>
<dbReference type="SUPFAM" id="SSF48264">
    <property type="entry name" value="Cytochrome P450"/>
    <property type="match status" value="1"/>
</dbReference>
<keyword evidence="6 10" id="KW-0560">Oxidoreductase</keyword>
<dbReference type="Proteomes" id="UP000305067">
    <property type="component" value="Unassembled WGS sequence"/>
</dbReference>
<dbReference type="STRING" id="1884261.A0A5C3Q5N3"/>
<keyword evidence="4 9" id="KW-0349">Heme</keyword>
<evidence type="ECO:0000313" key="11">
    <source>
        <dbReference type="EMBL" id="TFK96846.1"/>
    </source>
</evidence>
<dbReference type="GO" id="GO:0004497">
    <property type="term" value="F:monooxygenase activity"/>
    <property type="evidence" value="ECO:0007669"/>
    <property type="project" value="UniProtKB-KW"/>
</dbReference>
<accession>A0A5C3Q5N3</accession>
<proteinExistence type="inferred from homology"/>
<sequence>MALPQLSNVDYILVLLCLGAVAGVQYMRGQRRKYPPGPPGWPIIGNIFDMPSEFHWLTFAQWSKEYNSPIVHANVLGQHVISLNTNQVVNDLLEKRSNIYSDRPHAPILQDFTELGKWALPFMPHGPEWRIQRKKFHSTFHASTVPSYHPTEIESTRKLLHQLRDTPERYRDHINSHTGRIILKAVYGYDAKDEGDRYVWLTEEHFRHINERLISKFFLVDIFPSLKHLPAWLPSFPGFNHQWVGSEYRKVSDELINVPFQDVHNLVKSGDATASIVAQDIEKTLLPDCKLTPAEIEEEYRHSKNMAATAYPAGQDTTASLISSIFLALTLHPEMGKRAQREIDALTNGIRLPSFEDKAALPYIQCIVLEALRWNPAAPTAFTHRVTQDDEYNGLFIPGGSLIIGNTWALCHEEAVFPDPDTFNPDRYTRDKDGKASSQETAVVAAFGYGRRVCPGRWLALETAWLTVAQLLAVYDVKRSIDGSGKEIIPKVKFTHGMTSHPEDWPCEIVPRSAESIKLLDD</sequence>
<dbReference type="PROSITE" id="PS00086">
    <property type="entry name" value="CYTOCHROME_P450"/>
    <property type="match status" value="1"/>
</dbReference>
<dbReference type="CDD" id="cd11065">
    <property type="entry name" value="CYP64-like"/>
    <property type="match status" value="1"/>
</dbReference>
<evidence type="ECO:0000256" key="7">
    <source>
        <dbReference type="ARBA" id="ARBA00023004"/>
    </source>
</evidence>
<reference evidence="11 12" key="1">
    <citation type="journal article" date="2019" name="Nat. Ecol. Evol.">
        <title>Megaphylogeny resolves global patterns of mushroom evolution.</title>
        <authorList>
            <person name="Varga T."/>
            <person name="Krizsan K."/>
            <person name="Foldi C."/>
            <person name="Dima B."/>
            <person name="Sanchez-Garcia M."/>
            <person name="Sanchez-Ramirez S."/>
            <person name="Szollosi G.J."/>
            <person name="Szarkandi J.G."/>
            <person name="Papp V."/>
            <person name="Albert L."/>
            <person name="Andreopoulos W."/>
            <person name="Angelini C."/>
            <person name="Antonin V."/>
            <person name="Barry K.W."/>
            <person name="Bougher N.L."/>
            <person name="Buchanan P."/>
            <person name="Buyck B."/>
            <person name="Bense V."/>
            <person name="Catcheside P."/>
            <person name="Chovatia M."/>
            <person name="Cooper J."/>
            <person name="Damon W."/>
            <person name="Desjardin D."/>
            <person name="Finy P."/>
            <person name="Geml J."/>
            <person name="Haridas S."/>
            <person name="Hughes K."/>
            <person name="Justo A."/>
            <person name="Karasinski D."/>
            <person name="Kautmanova I."/>
            <person name="Kiss B."/>
            <person name="Kocsube S."/>
            <person name="Kotiranta H."/>
            <person name="LaButti K.M."/>
            <person name="Lechner B.E."/>
            <person name="Liimatainen K."/>
            <person name="Lipzen A."/>
            <person name="Lukacs Z."/>
            <person name="Mihaltcheva S."/>
            <person name="Morgado L.N."/>
            <person name="Niskanen T."/>
            <person name="Noordeloos M.E."/>
            <person name="Ohm R.A."/>
            <person name="Ortiz-Santana B."/>
            <person name="Ovrebo C."/>
            <person name="Racz N."/>
            <person name="Riley R."/>
            <person name="Savchenko A."/>
            <person name="Shiryaev A."/>
            <person name="Soop K."/>
            <person name="Spirin V."/>
            <person name="Szebenyi C."/>
            <person name="Tomsovsky M."/>
            <person name="Tulloss R.E."/>
            <person name="Uehling J."/>
            <person name="Grigoriev I.V."/>
            <person name="Vagvolgyi C."/>
            <person name="Papp T."/>
            <person name="Martin F.M."/>
            <person name="Miettinen O."/>
            <person name="Hibbett D.S."/>
            <person name="Nagy L.G."/>
        </authorList>
    </citation>
    <scope>NUCLEOTIDE SEQUENCE [LARGE SCALE GENOMIC DNA]</scope>
    <source>
        <strain evidence="11 12">CBS 309.79</strain>
    </source>
</reference>
<evidence type="ECO:0000256" key="3">
    <source>
        <dbReference type="ARBA" id="ARBA00010617"/>
    </source>
</evidence>
<dbReference type="GO" id="GO:0016705">
    <property type="term" value="F:oxidoreductase activity, acting on paired donors, with incorporation or reduction of molecular oxygen"/>
    <property type="evidence" value="ECO:0007669"/>
    <property type="project" value="InterPro"/>
</dbReference>
<organism evidence="11 12">
    <name type="scientific">Pterulicium gracile</name>
    <dbReference type="NCBI Taxonomy" id="1884261"/>
    <lineage>
        <taxon>Eukaryota</taxon>
        <taxon>Fungi</taxon>
        <taxon>Dikarya</taxon>
        <taxon>Basidiomycota</taxon>
        <taxon>Agaricomycotina</taxon>
        <taxon>Agaricomycetes</taxon>
        <taxon>Agaricomycetidae</taxon>
        <taxon>Agaricales</taxon>
        <taxon>Pleurotineae</taxon>
        <taxon>Pterulaceae</taxon>
        <taxon>Pterulicium</taxon>
    </lineage>
</organism>
<evidence type="ECO:0000256" key="1">
    <source>
        <dbReference type="ARBA" id="ARBA00001971"/>
    </source>
</evidence>
<evidence type="ECO:0000256" key="8">
    <source>
        <dbReference type="ARBA" id="ARBA00023033"/>
    </source>
</evidence>
<keyword evidence="5 9" id="KW-0479">Metal-binding</keyword>
<evidence type="ECO:0000256" key="10">
    <source>
        <dbReference type="RuleBase" id="RU000461"/>
    </source>
</evidence>
<dbReference type="Pfam" id="PF00067">
    <property type="entry name" value="p450"/>
    <property type="match status" value="1"/>
</dbReference>
<evidence type="ECO:0000256" key="9">
    <source>
        <dbReference type="PIRSR" id="PIRSR602401-1"/>
    </source>
</evidence>
<evidence type="ECO:0000313" key="12">
    <source>
        <dbReference type="Proteomes" id="UP000305067"/>
    </source>
</evidence>
<comment type="pathway">
    <text evidence="2">Secondary metabolite biosynthesis.</text>
</comment>
<evidence type="ECO:0000256" key="2">
    <source>
        <dbReference type="ARBA" id="ARBA00005179"/>
    </source>
</evidence>
<dbReference type="InterPro" id="IPR036396">
    <property type="entry name" value="Cyt_P450_sf"/>
</dbReference>
<dbReference type="GO" id="GO:0020037">
    <property type="term" value="F:heme binding"/>
    <property type="evidence" value="ECO:0007669"/>
    <property type="project" value="InterPro"/>
</dbReference>
<evidence type="ECO:0000256" key="4">
    <source>
        <dbReference type="ARBA" id="ARBA00022617"/>
    </source>
</evidence>
<dbReference type="InterPro" id="IPR002401">
    <property type="entry name" value="Cyt_P450_E_grp-I"/>
</dbReference>
<keyword evidence="12" id="KW-1185">Reference proteome</keyword>
<dbReference type="InterPro" id="IPR050364">
    <property type="entry name" value="Cytochrome_P450_fung"/>
</dbReference>